<organism evidence="2 3">
    <name type="scientific">Monosporascus ibericus</name>
    <dbReference type="NCBI Taxonomy" id="155417"/>
    <lineage>
        <taxon>Eukaryota</taxon>
        <taxon>Fungi</taxon>
        <taxon>Dikarya</taxon>
        <taxon>Ascomycota</taxon>
        <taxon>Pezizomycotina</taxon>
        <taxon>Sordariomycetes</taxon>
        <taxon>Xylariomycetidae</taxon>
        <taxon>Xylariales</taxon>
        <taxon>Xylariales incertae sedis</taxon>
        <taxon>Monosporascus</taxon>
    </lineage>
</organism>
<comment type="caution">
    <text evidence="2">The sequence shown here is derived from an EMBL/GenBank/DDBJ whole genome shotgun (WGS) entry which is preliminary data.</text>
</comment>
<proteinExistence type="predicted"/>
<keyword evidence="3" id="KW-1185">Reference proteome</keyword>
<accession>A0A4Q4SZF0</accession>
<gene>
    <name evidence="2" type="ORF">DL764_007694</name>
</gene>
<dbReference type="AlphaFoldDB" id="A0A4Q4SZF0"/>
<dbReference type="Proteomes" id="UP000293360">
    <property type="component" value="Unassembled WGS sequence"/>
</dbReference>
<keyword evidence="1" id="KW-0732">Signal</keyword>
<reference evidence="2 3" key="1">
    <citation type="submission" date="2018-06" db="EMBL/GenBank/DDBJ databases">
        <title>Complete Genomes of Monosporascus.</title>
        <authorList>
            <person name="Robinson A.J."/>
            <person name="Natvig D.O."/>
        </authorList>
    </citation>
    <scope>NUCLEOTIDE SEQUENCE [LARGE SCALE GENOMIC DNA]</scope>
    <source>
        <strain evidence="2 3">CBS 110550</strain>
    </source>
</reference>
<feature type="signal peptide" evidence="1">
    <location>
        <begin position="1"/>
        <end position="18"/>
    </location>
</feature>
<dbReference type="OrthoDB" id="2251794at2759"/>
<protein>
    <submittedName>
        <fullName evidence="2">Uncharacterized protein</fullName>
    </submittedName>
</protein>
<evidence type="ECO:0000313" key="3">
    <source>
        <dbReference type="Proteomes" id="UP000293360"/>
    </source>
</evidence>
<feature type="chain" id="PRO_5020989594" evidence="1">
    <location>
        <begin position="19"/>
        <end position="138"/>
    </location>
</feature>
<dbReference type="EMBL" id="QJNU01000549">
    <property type="protein sequence ID" value="RYO95419.1"/>
    <property type="molecule type" value="Genomic_DNA"/>
</dbReference>
<evidence type="ECO:0000256" key="1">
    <source>
        <dbReference type="SAM" id="SignalP"/>
    </source>
</evidence>
<name>A0A4Q4SZF0_9PEZI</name>
<sequence>MQLTNLLVTFLLSLGILALPAPEEAVGVRDADSELEISAEAVEAVGFSDNSDEPSKLFARDRVCTINGSGRVNCRTCASTSCSAPYYVNGGSRYNFDCAVYGDCVTIGGVRNCVWQRLVREGCYVSGYYTDAGCTYGN</sequence>
<evidence type="ECO:0000313" key="2">
    <source>
        <dbReference type="EMBL" id="RYO95419.1"/>
    </source>
</evidence>